<evidence type="ECO:0000259" key="9">
    <source>
        <dbReference type="Pfam" id="PF20511"/>
    </source>
</evidence>
<reference evidence="12" key="1">
    <citation type="journal article" date="2019" name="Gigascience">
        <title>De novo genome assembly of the endangered Acer yangbiense, a plant species with extremely small populations endemic to Yunnan Province, China.</title>
        <authorList>
            <person name="Yang J."/>
            <person name="Wariss H.M."/>
            <person name="Tao L."/>
            <person name="Zhang R."/>
            <person name="Yun Q."/>
            <person name="Hollingsworth P."/>
            <person name="Dao Z."/>
            <person name="Luo G."/>
            <person name="Guo H."/>
            <person name="Ma Y."/>
            <person name="Sun W."/>
        </authorList>
    </citation>
    <scope>NUCLEOTIDE SEQUENCE [LARGE SCALE GENOMIC DNA]</scope>
    <source>
        <strain evidence="12">cv. Malutang</strain>
    </source>
</reference>
<evidence type="ECO:0000313" key="12">
    <source>
        <dbReference type="Proteomes" id="UP000323000"/>
    </source>
</evidence>
<evidence type="ECO:0000259" key="10">
    <source>
        <dbReference type="Pfam" id="PF20512"/>
    </source>
</evidence>
<comment type="cofactor">
    <cofactor evidence="2">
        <name>Zn(2+)</name>
        <dbReference type="ChEBI" id="CHEBI:29105"/>
    </cofactor>
</comment>
<dbReference type="InterPro" id="IPR001250">
    <property type="entry name" value="Man6P_Isoase-1"/>
</dbReference>
<dbReference type="CDD" id="cd07011">
    <property type="entry name" value="cupin_PMI_type_I_N"/>
    <property type="match status" value="1"/>
</dbReference>
<comment type="caution">
    <text evidence="11">The sequence shown here is derived from an EMBL/GenBank/DDBJ whole genome shotgun (WGS) entry which is preliminary data.</text>
</comment>
<dbReference type="InterPro" id="IPR046458">
    <property type="entry name" value="PMI_typeI_hel"/>
</dbReference>
<dbReference type="InterPro" id="IPR046457">
    <property type="entry name" value="PMI_typeI_cat"/>
</dbReference>
<dbReference type="PROSITE" id="PS00966">
    <property type="entry name" value="PMI_I_2"/>
    <property type="match status" value="1"/>
</dbReference>
<dbReference type="UniPathway" id="UPA00126">
    <property type="reaction ID" value="UER00423"/>
</dbReference>
<dbReference type="EMBL" id="VAHF01000002">
    <property type="protein sequence ID" value="TXG70089.1"/>
    <property type="molecule type" value="Genomic_DNA"/>
</dbReference>
<evidence type="ECO:0000256" key="5">
    <source>
        <dbReference type="ARBA" id="ARBA00011956"/>
    </source>
</evidence>
<dbReference type="GO" id="GO:0046686">
    <property type="term" value="P:response to cadmium ion"/>
    <property type="evidence" value="ECO:0007669"/>
    <property type="project" value="UniProtKB-ARBA"/>
</dbReference>
<dbReference type="Pfam" id="PF20511">
    <property type="entry name" value="PMI_typeI_cat"/>
    <property type="match status" value="3"/>
</dbReference>
<evidence type="ECO:0000256" key="1">
    <source>
        <dbReference type="ARBA" id="ARBA00000757"/>
    </source>
</evidence>
<comment type="similarity">
    <text evidence="4">Belongs to the mannose-6-phosphate isomerase type 1 family.</text>
</comment>
<dbReference type="GO" id="GO:0033591">
    <property type="term" value="P:response to L-ascorbic acid"/>
    <property type="evidence" value="ECO:0007669"/>
    <property type="project" value="UniProtKB-ARBA"/>
</dbReference>
<dbReference type="PANTHER" id="PTHR10309:SF0">
    <property type="entry name" value="MANNOSE-6-PHOSPHATE ISOMERASE"/>
    <property type="match status" value="1"/>
</dbReference>
<evidence type="ECO:0000256" key="3">
    <source>
        <dbReference type="ARBA" id="ARBA00004666"/>
    </source>
</evidence>
<dbReference type="PROSITE" id="PS00965">
    <property type="entry name" value="PMI_I_1"/>
    <property type="match status" value="1"/>
</dbReference>
<dbReference type="GO" id="GO:0010043">
    <property type="term" value="P:response to zinc ion"/>
    <property type="evidence" value="ECO:0007669"/>
    <property type="project" value="UniProtKB-ARBA"/>
</dbReference>
<accession>A0A5C7ILY7</accession>
<dbReference type="GO" id="GO:0005975">
    <property type="term" value="P:carbohydrate metabolic process"/>
    <property type="evidence" value="ECO:0007669"/>
    <property type="project" value="InterPro"/>
</dbReference>
<keyword evidence="7" id="KW-0862">Zinc</keyword>
<dbReference type="PANTHER" id="PTHR10309">
    <property type="entry name" value="MANNOSE-6-PHOSPHATE ISOMERASE"/>
    <property type="match status" value="1"/>
</dbReference>
<dbReference type="InterPro" id="IPR016305">
    <property type="entry name" value="Mannose-6-P_Isomerase"/>
</dbReference>
<dbReference type="EC" id="5.3.1.8" evidence="5"/>
<dbReference type="SUPFAM" id="SSF51182">
    <property type="entry name" value="RmlC-like cupins"/>
    <property type="match status" value="2"/>
</dbReference>
<comment type="pathway">
    <text evidence="3">Nucleotide-sugar biosynthesis; GDP-alpha-D-mannose biosynthesis; alpha-D-mannose 1-phosphate from D-fructose 6-phosphate: step 1/2.</text>
</comment>
<evidence type="ECO:0000256" key="8">
    <source>
        <dbReference type="ARBA" id="ARBA00023235"/>
    </source>
</evidence>
<feature type="domain" description="Phosphomannose isomerase type I catalytic" evidence="9">
    <location>
        <begin position="12"/>
        <end position="113"/>
    </location>
</feature>
<dbReference type="InterPro" id="IPR018050">
    <property type="entry name" value="Pmannose_isomerase-type1_CS"/>
</dbReference>
<dbReference type="PRINTS" id="PR00714">
    <property type="entry name" value="MAN6PISMRASE"/>
</dbReference>
<evidence type="ECO:0000313" key="11">
    <source>
        <dbReference type="EMBL" id="TXG70089.1"/>
    </source>
</evidence>
<dbReference type="GO" id="GO:0008270">
    <property type="term" value="F:zinc ion binding"/>
    <property type="evidence" value="ECO:0007669"/>
    <property type="project" value="InterPro"/>
</dbReference>
<dbReference type="NCBIfam" id="TIGR00218">
    <property type="entry name" value="manA"/>
    <property type="match status" value="1"/>
</dbReference>
<dbReference type="FunFam" id="2.60.120.10:FF:000044">
    <property type="entry name" value="Mannose-6-phosphate isomerase"/>
    <property type="match status" value="1"/>
</dbReference>
<dbReference type="GO" id="GO:0005829">
    <property type="term" value="C:cytosol"/>
    <property type="evidence" value="ECO:0007669"/>
    <property type="project" value="TreeGrafter"/>
</dbReference>
<keyword evidence="8" id="KW-0413">Isomerase</keyword>
<comment type="catalytic activity">
    <reaction evidence="1">
        <text>D-mannose 6-phosphate = D-fructose 6-phosphate</text>
        <dbReference type="Rhea" id="RHEA:12356"/>
        <dbReference type="ChEBI" id="CHEBI:58735"/>
        <dbReference type="ChEBI" id="CHEBI:61527"/>
        <dbReference type="EC" id="5.3.1.8"/>
    </reaction>
</comment>
<name>A0A5C7ILY7_9ROSI</name>
<gene>
    <name evidence="11" type="ORF">EZV62_005024</name>
</gene>
<dbReference type="GO" id="GO:0009298">
    <property type="term" value="P:GDP-mannose biosynthetic process"/>
    <property type="evidence" value="ECO:0007669"/>
    <property type="project" value="UniProtKB-UniPathway"/>
</dbReference>
<evidence type="ECO:0000256" key="7">
    <source>
        <dbReference type="ARBA" id="ARBA00022833"/>
    </source>
</evidence>
<organism evidence="11 12">
    <name type="scientific">Acer yangbiense</name>
    <dbReference type="NCBI Taxonomy" id="1000413"/>
    <lineage>
        <taxon>Eukaryota</taxon>
        <taxon>Viridiplantae</taxon>
        <taxon>Streptophyta</taxon>
        <taxon>Embryophyta</taxon>
        <taxon>Tracheophyta</taxon>
        <taxon>Spermatophyta</taxon>
        <taxon>Magnoliopsida</taxon>
        <taxon>eudicotyledons</taxon>
        <taxon>Gunneridae</taxon>
        <taxon>Pentapetalae</taxon>
        <taxon>rosids</taxon>
        <taxon>malvids</taxon>
        <taxon>Sapindales</taxon>
        <taxon>Sapindaceae</taxon>
        <taxon>Hippocastanoideae</taxon>
        <taxon>Acereae</taxon>
        <taxon>Acer</taxon>
    </lineage>
</organism>
<dbReference type="Pfam" id="PF20512">
    <property type="entry name" value="PMI_typeI_hel"/>
    <property type="match status" value="1"/>
</dbReference>
<dbReference type="OrthoDB" id="6605218at2759"/>
<keyword evidence="12" id="KW-1185">Reference proteome</keyword>
<dbReference type="Proteomes" id="UP000323000">
    <property type="component" value="Chromosome 2"/>
</dbReference>
<proteinExistence type="inferred from homology"/>
<protein>
    <recommendedName>
        <fullName evidence="5">mannose-6-phosphate isomerase</fullName>
        <ecNumber evidence="5">5.3.1.8</ecNumber>
    </recommendedName>
</protein>
<sequence length="507" mass="56206">MEADLKKQRKLVQRLTCSVQNYDWGRKGADSLVARLCQLNSGAGVEPDRSYAEFWMGTHESGPSFLVKSGVQNGVSNAGGEDASFKSWLSKNPIVLGDNVLSKWGCDLPFLFKKQIIMEMDGFANPKKLHKLRCSVQNYDWGRLGHESSVAKLVRLNSESKIKLEKPYAEFWMGTHDSGPSFVVQNVGENVAKALSIQAHPDKELAKTLHKLQPNVYKDDNHKPEMALAITDFEALCGFISLQELKIVLQNVPEIVELVGTVDANQVLHINEQDGEEKVKSVVRSIFTQLMTASKEMTTKVVSKLTNRLHMESQVRPLTEKEELVLRLEKQYSADIGVISAFFFNHVKLNPGEALYLGANEPHAYICGECIECMATSDNVVRAGLTPKHRDVETLCSMLTYKQGFPEILKGFPLSPYITRYLPPFDEFEVDSCILREGASALFPAISGPSVFLVTVGEGTMGTGSYKDAITEGDVLFAPANTEISITTSSELQLYRAGVNSRFLQAL</sequence>
<feature type="domain" description="Phosphomannose isomerase type I catalytic" evidence="9">
    <location>
        <begin position="129"/>
        <end position="187"/>
    </location>
</feature>
<dbReference type="GO" id="GO:0009416">
    <property type="term" value="P:response to light stimulus"/>
    <property type="evidence" value="ECO:0007669"/>
    <property type="project" value="UniProtKB-ARBA"/>
</dbReference>
<feature type="domain" description="Phosphomannose isomerase type I catalytic" evidence="9">
    <location>
        <begin position="191"/>
        <end position="239"/>
    </location>
</feature>
<evidence type="ECO:0000256" key="4">
    <source>
        <dbReference type="ARBA" id="ARBA00010772"/>
    </source>
</evidence>
<dbReference type="InterPro" id="IPR014710">
    <property type="entry name" value="RmlC-like_jellyroll"/>
</dbReference>
<feature type="domain" description="Phosphomannose isomerase type I helical insertion" evidence="10">
    <location>
        <begin position="260"/>
        <end position="343"/>
    </location>
</feature>
<dbReference type="AlphaFoldDB" id="A0A5C7ILY7"/>
<evidence type="ECO:0000256" key="6">
    <source>
        <dbReference type="ARBA" id="ARBA00022723"/>
    </source>
</evidence>
<dbReference type="FunFam" id="1.10.441.10:FF:000001">
    <property type="entry name" value="Mannose-6-phosphate isomerase"/>
    <property type="match status" value="1"/>
</dbReference>
<dbReference type="Gene3D" id="2.60.120.10">
    <property type="entry name" value="Jelly Rolls"/>
    <property type="match status" value="4"/>
</dbReference>
<keyword evidence="6" id="KW-0479">Metal-binding</keyword>
<dbReference type="Gene3D" id="1.10.441.10">
    <property type="entry name" value="Phosphomannose Isomerase, domain 2"/>
    <property type="match status" value="1"/>
</dbReference>
<dbReference type="GO" id="GO:0004476">
    <property type="term" value="F:mannose-6-phosphate isomerase activity"/>
    <property type="evidence" value="ECO:0007669"/>
    <property type="project" value="UniProtKB-EC"/>
</dbReference>
<dbReference type="InterPro" id="IPR011051">
    <property type="entry name" value="RmlC_Cupin_sf"/>
</dbReference>
<evidence type="ECO:0000256" key="2">
    <source>
        <dbReference type="ARBA" id="ARBA00001947"/>
    </source>
</evidence>